<dbReference type="InterPro" id="IPR029398">
    <property type="entry name" value="PolB_thumb"/>
</dbReference>
<keyword evidence="1" id="KW-0808">Transferase</keyword>
<keyword evidence="2" id="KW-0548">Nucleotidyltransferase</keyword>
<name>A0ABR1YQ82_9PEZI</name>
<dbReference type="Pfam" id="PF14716">
    <property type="entry name" value="HHH_8"/>
    <property type="match status" value="1"/>
</dbReference>
<feature type="compositionally biased region" description="Polar residues" evidence="3">
    <location>
        <begin position="256"/>
        <end position="274"/>
    </location>
</feature>
<dbReference type="PANTHER" id="PTHR11276:SF29">
    <property type="entry name" value="DNA POLYMERASE TYPE-X FAMILY PROTEIN POL4"/>
    <property type="match status" value="1"/>
</dbReference>
<dbReference type="Pfam" id="PF14791">
    <property type="entry name" value="DNA_pol_B_thumb"/>
    <property type="match status" value="1"/>
</dbReference>
<comment type="caution">
    <text evidence="5">The sequence shown here is derived from an EMBL/GenBank/DDBJ whole genome shotgun (WGS) entry which is preliminary data.</text>
</comment>
<dbReference type="Gene3D" id="3.30.210.10">
    <property type="entry name" value="DNA polymerase, thumb domain"/>
    <property type="match status" value="1"/>
</dbReference>
<evidence type="ECO:0000313" key="5">
    <source>
        <dbReference type="EMBL" id="KAK8235598.1"/>
    </source>
</evidence>
<dbReference type="Pfam" id="PF10391">
    <property type="entry name" value="DNA_pol_lambd_f"/>
    <property type="match status" value="1"/>
</dbReference>
<evidence type="ECO:0000256" key="1">
    <source>
        <dbReference type="ARBA" id="ARBA00022679"/>
    </source>
</evidence>
<dbReference type="InterPro" id="IPR043519">
    <property type="entry name" value="NT_sf"/>
</dbReference>
<dbReference type="Proteomes" id="UP001492380">
    <property type="component" value="Unassembled WGS sequence"/>
</dbReference>
<evidence type="ECO:0000256" key="3">
    <source>
        <dbReference type="SAM" id="MobiDB-lite"/>
    </source>
</evidence>
<dbReference type="SMART" id="SM00483">
    <property type="entry name" value="POLXc"/>
    <property type="match status" value="1"/>
</dbReference>
<reference evidence="5 6" key="1">
    <citation type="submission" date="2024-04" db="EMBL/GenBank/DDBJ databases">
        <title>Phyllosticta paracitricarpa is synonymous to the EU quarantine fungus P. citricarpa based on phylogenomic analyses.</title>
        <authorList>
            <consortium name="Lawrence Berkeley National Laboratory"/>
            <person name="Van Ingen-Buijs V.A."/>
            <person name="Van Westerhoven A.C."/>
            <person name="Haridas S."/>
            <person name="Skiadas P."/>
            <person name="Martin F."/>
            <person name="Groenewald J.Z."/>
            <person name="Crous P.W."/>
            <person name="Seidl M.F."/>
        </authorList>
    </citation>
    <scope>NUCLEOTIDE SEQUENCE [LARGE SCALE GENOMIC DNA]</scope>
    <source>
        <strain evidence="5 6">CBS 123374</strain>
    </source>
</reference>
<dbReference type="Gene3D" id="1.10.150.110">
    <property type="entry name" value="DNA polymerase beta, N-terminal domain-like"/>
    <property type="match status" value="1"/>
</dbReference>
<feature type="compositionally biased region" description="Pro residues" evidence="3">
    <location>
        <begin position="205"/>
        <end position="215"/>
    </location>
</feature>
<feature type="compositionally biased region" description="Polar residues" evidence="3">
    <location>
        <begin position="161"/>
        <end position="171"/>
    </location>
</feature>
<feature type="compositionally biased region" description="Polar residues" evidence="3">
    <location>
        <begin position="281"/>
        <end position="298"/>
    </location>
</feature>
<dbReference type="PROSITE" id="PS50172">
    <property type="entry name" value="BRCT"/>
    <property type="match status" value="1"/>
</dbReference>
<feature type="compositionally biased region" description="Basic and acidic residues" evidence="3">
    <location>
        <begin position="299"/>
        <end position="312"/>
    </location>
</feature>
<dbReference type="SUPFAM" id="SSF47802">
    <property type="entry name" value="DNA polymerase beta, N-terminal domain-like"/>
    <property type="match status" value="1"/>
</dbReference>
<dbReference type="Gene3D" id="3.30.460.10">
    <property type="entry name" value="Beta Polymerase, domain 2"/>
    <property type="match status" value="1"/>
</dbReference>
<dbReference type="PANTHER" id="PTHR11276">
    <property type="entry name" value="DNA POLYMERASE TYPE-X FAMILY MEMBER"/>
    <property type="match status" value="1"/>
</dbReference>
<dbReference type="CDD" id="cd00141">
    <property type="entry name" value="NT_POLXc"/>
    <property type="match status" value="1"/>
</dbReference>
<dbReference type="EMBL" id="JBBWRZ010000005">
    <property type="protein sequence ID" value="KAK8235598.1"/>
    <property type="molecule type" value="Genomic_DNA"/>
</dbReference>
<evidence type="ECO:0000259" key="4">
    <source>
        <dbReference type="PROSITE" id="PS50172"/>
    </source>
</evidence>
<feature type="domain" description="BRCT" evidence="4">
    <location>
        <begin position="174"/>
        <end position="199"/>
    </location>
</feature>
<dbReference type="Pfam" id="PF14792">
    <property type="entry name" value="DNA_pol_B_palm"/>
    <property type="match status" value="1"/>
</dbReference>
<dbReference type="SUPFAM" id="SSF81585">
    <property type="entry name" value="PsbU/PolX domain-like"/>
    <property type="match status" value="1"/>
</dbReference>
<organism evidence="5 6">
    <name type="scientific">Phyllosticta capitalensis</name>
    <dbReference type="NCBI Taxonomy" id="121624"/>
    <lineage>
        <taxon>Eukaryota</taxon>
        <taxon>Fungi</taxon>
        <taxon>Dikarya</taxon>
        <taxon>Ascomycota</taxon>
        <taxon>Pezizomycotina</taxon>
        <taxon>Dothideomycetes</taxon>
        <taxon>Dothideomycetes incertae sedis</taxon>
        <taxon>Botryosphaeriales</taxon>
        <taxon>Phyllostictaceae</taxon>
        <taxon>Phyllosticta</taxon>
    </lineage>
</organism>
<dbReference type="InterPro" id="IPR001357">
    <property type="entry name" value="BRCT_dom"/>
</dbReference>
<dbReference type="InterPro" id="IPR022312">
    <property type="entry name" value="DNA_pol_X"/>
</dbReference>
<proteinExistence type="predicted"/>
<protein>
    <recommendedName>
        <fullName evidence="4">BRCT domain-containing protein</fullName>
    </recommendedName>
</protein>
<feature type="compositionally biased region" description="Acidic residues" evidence="3">
    <location>
        <begin position="127"/>
        <end position="138"/>
    </location>
</feature>
<dbReference type="Gene3D" id="1.10.150.20">
    <property type="entry name" value="5' to 3' exonuclease, C-terminal subdomain"/>
    <property type="match status" value="1"/>
</dbReference>
<evidence type="ECO:0000313" key="6">
    <source>
        <dbReference type="Proteomes" id="UP001492380"/>
    </source>
</evidence>
<dbReference type="InterPro" id="IPR018944">
    <property type="entry name" value="DNA_pol_lambd_fingers_domain"/>
</dbReference>
<evidence type="ECO:0000256" key="2">
    <source>
        <dbReference type="ARBA" id="ARBA00022695"/>
    </source>
</evidence>
<dbReference type="InterPro" id="IPR010996">
    <property type="entry name" value="HHH_MUS81"/>
</dbReference>
<dbReference type="InterPro" id="IPR037160">
    <property type="entry name" value="DNA_Pol_thumb_sf"/>
</dbReference>
<feature type="region of interest" description="Disordered" evidence="3">
    <location>
        <begin position="90"/>
        <end position="173"/>
    </location>
</feature>
<dbReference type="PRINTS" id="PR00869">
    <property type="entry name" value="DNAPOLX"/>
</dbReference>
<dbReference type="InterPro" id="IPR002054">
    <property type="entry name" value="DNA-dir_DNA_pol_X"/>
</dbReference>
<accession>A0ABR1YQ82</accession>
<keyword evidence="6" id="KW-1185">Reference proteome</keyword>
<gene>
    <name evidence="5" type="ORF">HDK90DRAFT_485247</name>
</gene>
<dbReference type="InterPro" id="IPR027421">
    <property type="entry name" value="DNA_pol_lamdba_lyase_dom_sf"/>
</dbReference>
<dbReference type="InterPro" id="IPR028207">
    <property type="entry name" value="DNA_pol_B_palm_palm"/>
</dbReference>
<feature type="region of interest" description="Disordered" evidence="3">
    <location>
        <begin position="201"/>
        <end position="318"/>
    </location>
</feature>
<sequence>MASSPSSSSPTLASSSQIHLPQLDLSILPPVFVLPTHLAIDDLQELEDKLAEYGARITYDISEAKVVIGKVGTKRRAQLELRSRKLFTEEAKPSDAASLSTEFQEPPHKRRKIDGSSRAGECSSQAESEEDSTTEEETEPKTSKSSGPDRASGLPHRSSAEDSISPTTFSENVVKVVKMDWIDDSSRAGKLLPLKAYLVYEGKPSEPPTGTPPSNPAFQSSKAPTVIPVTRAPPPNKKSPVQVGQSILDRAKADASSGSPSNQRRPGSKSSSQAHFDGRSFASSSQPVTSKSKLLQKTTSEHDTSSSNDGKDIPPPPAWVKERKRYACQRATPANPPNASFINQLKQIRLARALTADEIGVRAYSTSIAALAAYPHKLRSPKEITRLPGCESKIVGLWKEWQDSHEDEDQRSLVAVRDAEADPEMKVLRLFHGIWGVGASTARSFLLDRGWCDIDDLVENGWSTLSRVQQIGVKYYDEFHAPVPLSEVESIANTIREHAVRLRGEGIETALVGGYRRGKADPGDVDVIVSHRRLECTQDLVTDLVASLEEEGWITHTLQLTHANSTRGQDTLPINPIAGGAPGFDSLDKALVVWQDPQWETREHDLATNPKAKNPNPHRRVDIIVSPWRTMGCAVLGWTGDTTFERDLRRYVKNEKGWKFDSSGVRDRRTGGVVLLEGPDGVEGSWMDAEKKVFEGLGLEWREPHERCTG</sequence>
<dbReference type="SUPFAM" id="SSF81301">
    <property type="entry name" value="Nucleotidyltransferase"/>
    <property type="match status" value="1"/>
</dbReference>